<feature type="non-terminal residue" evidence="2">
    <location>
        <position position="297"/>
    </location>
</feature>
<dbReference type="InterPro" id="IPR037607">
    <property type="entry name" value="DGK"/>
</dbReference>
<proteinExistence type="predicted"/>
<feature type="domain" description="DAGKc" evidence="1">
    <location>
        <begin position="180"/>
        <end position="278"/>
    </location>
</feature>
<gene>
    <name evidence="2" type="ORF">Scaly_2251600</name>
</gene>
<dbReference type="GO" id="GO:0004143">
    <property type="term" value="F:ATP-dependent diacylglycerol kinase activity"/>
    <property type="evidence" value="ECO:0007669"/>
    <property type="project" value="InterPro"/>
</dbReference>
<sequence>MEASRGLIGMIKILDSDSAKLVLGFEELWSSRANKDCVLDIVSGDCAMRHGHYKSYPMQSKWITPPQGFIILNFDGAIFNDGMEIDISIITRYLFGACMEWVSHPFTKQVALEQVESVFNWEVALMPIRTENFVIHPLAHYAVGLQLEMESLDLDTEEFIEKFYIPRYILEPESKAELFKPECPVLVFINSRSGGQLGGELLITYRSILNEKQVIDLTEEAPDSVLRRLFINLEKLKNSGDGTAPELEKKLKIIVAGGDGTAGWLLGVVSDLKLSQPPPICYCAFGNWKQSAIRIWL</sequence>
<reference evidence="2" key="2">
    <citation type="journal article" date="2024" name="Plant">
        <title>Genomic evolution and insights into agronomic trait innovations of Sesamum species.</title>
        <authorList>
            <person name="Miao H."/>
            <person name="Wang L."/>
            <person name="Qu L."/>
            <person name="Liu H."/>
            <person name="Sun Y."/>
            <person name="Le M."/>
            <person name="Wang Q."/>
            <person name="Wei S."/>
            <person name="Zheng Y."/>
            <person name="Lin W."/>
            <person name="Duan Y."/>
            <person name="Cao H."/>
            <person name="Xiong S."/>
            <person name="Wang X."/>
            <person name="Wei L."/>
            <person name="Li C."/>
            <person name="Ma Q."/>
            <person name="Ju M."/>
            <person name="Zhao R."/>
            <person name="Li G."/>
            <person name="Mu C."/>
            <person name="Tian Q."/>
            <person name="Mei H."/>
            <person name="Zhang T."/>
            <person name="Gao T."/>
            <person name="Zhang H."/>
        </authorList>
    </citation>
    <scope>NUCLEOTIDE SEQUENCE</scope>
    <source>
        <strain evidence="2">KEN8</strain>
    </source>
</reference>
<protein>
    <submittedName>
        <fullName evidence="2">Diacylglycerol kinase</fullName>
    </submittedName>
</protein>
<comment type="caution">
    <text evidence="2">The sequence shown here is derived from an EMBL/GenBank/DDBJ whole genome shotgun (WGS) entry which is preliminary data.</text>
</comment>
<dbReference type="EMBL" id="JACGWM010000014">
    <property type="protein sequence ID" value="KAL0328190.1"/>
    <property type="molecule type" value="Genomic_DNA"/>
</dbReference>
<evidence type="ECO:0000259" key="1">
    <source>
        <dbReference type="PROSITE" id="PS50146"/>
    </source>
</evidence>
<dbReference type="InterPro" id="IPR017438">
    <property type="entry name" value="ATP-NAD_kinase_N"/>
</dbReference>
<dbReference type="AlphaFoldDB" id="A0AAW2M9N1"/>
<keyword evidence="2" id="KW-0808">Transferase</keyword>
<dbReference type="Gene3D" id="3.40.50.10330">
    <property type="entry name" value="Probable inorganic polyphosphate/atp-NAD kinase, domain 1"/>
    <property type="match status" value="1"/>
</dbReference>
<dbReference type="InterPro" id="IPR001206">
    <property type="entry name" value="Diacylglycerol_kinase_cat_dom"/>
</dbReference>
<accession>A0AAW2M9N1</accession>
<dbReference type="PANTHER" id="PTHR11255:SF98">
    <property type="entry name" value="DIACYLGLYCEROL KINASE 5"/>
    <property type="match status" value="1"/>
</dbReference>
<reference evidence="2" key="1">
    <citation type="submission" date="2020-06" db="EMBL/GenBank/DDBJ databases">
        <authorList>
            <person name="Li T."/>
            <person name="Hu X."/>
            <person name="Zhang T."/>
            <person name="Song X."/>
            <person name="Zhang H."/>
            <person name="Dai N."/>
            <person name="Sheng W."/>
            <person name="Hou X."/>
            <person name="Wei L."/>
        </authorList>
    </citation>
    <scope>NUCLEOTIDE SEQUENCE</scope>
    <source>
        <strain evidence="2">KEN8</strain>
        <tissue evidence="2">Leaf</tissue>
    </source>
</reference>
<dbReference type="Pfam" id="PF00781">
    <property type="entry name" value="DAGK_cat"/>
    <property type="match status" value="1"/>
</dbReference>
<organism evidence="2">
    <name type="scientific">Sesamum calycinum</name>
    <dbReference type="NCBI Taxonomy" id="2727403"/>
    <lineage>
        <taxon>Eukaryota</taxon>
        <taxon>Viridiplantae</taxon>
        <taxon>Streptophyta</taxon>
        <taxon>Embryophyta</taxon>
        <taxon>Tracheophyta</taxon>
        <taxon>Spermatophyta</taxon>
        <taxon>Magnoliopsida</taxon>
        <taxon>eudicotyledons</taxon>
        <taxon>Gunneridae</taxon>
        <taxon>Pentapetalae</taxon>
        <taxon>asterids</taxon>
        <taxon>lamiids</taxon>
        <taxon>Lamiales</taxon>
        <taxon>Pedaliaceae</taxon>
        <taxon>Sesamum</taxon>
    </lineage>
</organism>
<dbReference type="GO" id="GO:0007165">
    <property type="term" value="P:signal transduction"/>
    <property type="evidence" value="ECO:0007669"/>
    <property type="project" value="InterPro"/>
</dbReference>
<dbReference type="SUPFAM" id="SSF111331">
    <property type="entry name" value="NAD kinase/diacylglycerol kinase-like"/>
    <property type="match status" value="1"/>
</dbReference>
<name>A0AAW2M9N1_9LAMI</name>
<dbReference type="PROSITE" id="PS50146">
    <property type="entry name" value="DAGK"/>
    <property type="match status" value="1"/>
</dbReference>
<dbReference type="GO" id="GO:0016020">
    <property type="term" value="C:membrane"/>
    <property type="evidence" value="ECO:0007669"/>
    <property type="project" value="TreeGrafter"/>
</dbReference>
<keyword evidence="2" id="KW-0418">Kinase</keyword>
<evidence type="ECO:0000313" key="2">
    <source>
        <dbReference type="EMBL" id="KAL0328190.1"/>
    </source>
</evidence>
<dbReference type="InterPro" id="IPR016064">
    <property type="entry name" value="NAD/diacylglycerol_kinase_sf"/>
</dbReference>
<dbReference type="PANTHER" id="PTHR11255">
    <property type="entry name" value="DIACYLGLYCEROL KINASE"/>
    <property type="match status" value="1"/>
</dbReference>